<dbReference type="Pfam" id="PF08370">
    <property type="entry name" value="PDR_assoc"/>
    <property type="match status" value="1"/>
</dbReference>
<dbReference type="SMART" id="SM00382">
    <property type="entry name" value="AAA"/>
    <property type="match status" value="1"/>
</dbReference>
<feature type="transmembrane region" description="Helical" evidence="10">
    <location>
        <begin position="491"/>
        <end position="513"/>
    </location>
</feature>
<feature type="transmembrane region" description="Helical" evidence="10">
    <location>
        <begin position="633"/>
        <end position="655"/>
    </location>
</feature>
<proteinExistence type="inferred from homology"/>
<evidence type="ECO:0000256" key="7">
    <source>
        <dbReference type="ARBA" id="ARBA00022840"/>
    </source>
</evidence>
<dbReference type="GO" id="GO:0016887">
    <property type="term" value="F:ATP hydrolysis activity"/>
    <property type="evidence" value="ECO:0007669"/>
    <property type="project" value="InterPro"/>
</dbReference>
<accession>A0AAV1DLK0</accession>
<keyword evidence="6" id="KW-0547">Nucleotide-binding</keyword>
<evidence type="ECO:0000256" key="5">
    <source>
        <dbReference type="ARBA" id="ARBA00022737"/>
    </source>
</evidence>
<dbReference type="GO" id="GO:0005886">
    <property type="term" value="C:plasma membrane"/>
    <property type="evidence" value="ECO:0007669"/>
    <property type="project" value="UniProtKB-ARBA"/>
</dbReference>
<name>A0AAV1DLK0_OLDCO</name>
<keyword evidence="13" id="KW-1185">Reference proteome</keyword>
<dbReference type="GO" id="GO:0140359">
    <property type="term" value="F:ABC-type transporter activity"/>
    <property type="evidence" value="ECO:0007669"/>
    <property type="project" value="InterPro"/>
</dbReference>
<evidence type="ECO:0000256" key="1">
    <source>
        <dbReference type="ARBA" id="ARBA00004141"/>
    </source>
</evidence>
<dbReference type="Proteomes" id="UP001161247">
    <property type="component" value="Chromosome 6"/>
</dbReference>
<evidence type="ECO:0000256" key="2">
    <source>
        <dbReference type="ARBA" id="ARBA00006012"/>
    </source>
</evidence>
<feature type="transmembrane region" description="Helical" evidence="10">
    <location>
        <begin position="716"/>
        <end position="742"/>
    </location>
</feature>
<keyword evidence="3" id="KW-0813">Transport</keyword>
<evidence type="ECO:0000256" key="4">
    <source>
        <dbReference type="ARBA" id="ARBA00022692"/>
    </source>
</evidence>
<evidence type="ECO:0000256" key="8">
    <source>
        <dbReference type="ARBA" id="ARBA00022989"/>
    </source>
</evidence>
<evidence type="ECO:0000256" key="10">
    <source>
        <dbReference type="SAM" id="Phobius"/>
    </source>
</evidence>
<evidence type="ECO:0000313" key="13">
    <source>
        <dbReference type="Proteomes" id="UP001161247"/>
    </source>
</evidence>
<keyword evidence="8 10" id="KW-1133">Transmembrane helix</keyword>
<feature type="transmembrane region" description="Helical" evidence="10">
    <location>
        <begin position="566"/>
        <end position="594"/>
    </location>
</feature>
<dbReference type="InterPro" id="IPR027417">
    <property type="entry name" value="P-loop_NTPase"/>
</dbReference>
<dbReference type="Pfam" id="PF00005">
    <property type="entry name" value="ABC_tran"/>
    <property type="match status" value="1"/>
</dbReference>
<gene>
    <name evidence="12" type="ORF">OLC1_LOCUS16723</name>
</gene>
<dbReference type="GO" id="GO:0005524">
    <property type="term" value="F:ATP binding"/>
    <property type="evidence" value="ECO:0007669"/>
    <property type="project" value="UniProtKB-KW"/>
</dbReference>
<evidence type="ECO:0000256" key="9">
    <source>
        <dbReference type="ARBA" id="ARBA00023136"/>
    </source>
</evidence>
<dbReference type="PROSITE" id="PS50893">
    <property type="entry name" value="ABC_TRANSPORTER_2"/>
    <property type="match status" value="1"/>
</dbReference>
<sequence>MSPSSSTFDDHQLAGNESRELVDVTKFGALERHIFIEKLIQNIEHDNLQLLQKIRKRLDRVGIELPSIEVRYNNLLIEAECEVVSGKALPTLWNSFKSAVLDFTRLLPGFKSGISKINIIDGVSGIIKPGRMTLLLGPPGCGKTTLLKALSGNLSKSLKVLLKTRSAMYTVNNHSIIMYGDITYNGYKMNEFVPQKTSAYISQYDLHTGEMTVRETLDFSLQCQGVGNKAEILTELIRREKDAGITPDPDVDAYMKGSSIEGKKTTLQADYILRILGLDTCADTLVGDEMRRGISGGEKKRLTTGEMIVGPTRALFMDEISNGLDSSTTYQIVAFLQQLAHLTDATILVSLLQPAPETFDLFDDIILMGEGKVVYHGPRTQVLEFIESVGFSCPERKGVADFLQEVISRKDQAQYWHSDEATRHYFSIDMLSERFKQSSYGKRLSGQLSTEILKSKSHKDAITFTAYSLPKWDLFKTCLSKEFLLMKRNSFIYVFKLVQMTINAIITMTLFMGSRTKVDLMHSNYYMGALFYALTMLVTNGLPELELTVARLAVFYKHRDLSFYPAWAYAISSAILKIPLSFLESLVFTCLTYYVIGYTPEIERFLVHLAIQFAVHMTATSMYRFIASAYRTVVAATMVGDLALLYAFLFSGFTIPNSSMPNWLKWGIWASPFTYGEIALNVNEFTASRWRKMLPSNISIGQQALDARGLNFKERFVWISIGALLGFNLLFNIGFTLALTFLHPARSRAIISQEKFSRLGKSIKTDALDQDEKHSRFSLEKLVARSQQGGE</sequence>
<evidence type="ECO:0000256" key="3">
    <source>
        <dbReference type="ARBA" id="ARBA00022448"/>
    </source>
</evidence>
<dbReference type="EMBL" id="OX459123">
    <property type="protein sequence ID" value="CAI9108681.1"/>
    <property type="molecule type" value="Genomic_DNA"/>
</dbReference>
<dbReference type="Pfam" id="PF19055">
    <property type="entry name" value="ABC2_membrane_7"/>
    <property type="match status" value="1"/>
</dbReference>
<organism evidence="12 13">
    <name type="scientific">Oldenlandia corymbosa var. corymbosa</name>
    <dbReference type="NCBI Taxonomy" id="529605"/>
    <lineage>
        <taxon>Eukaryota</taxon>
        <taxon>Viridiplantae</taxon>
        <taxon>Streptophyta</taxon>
        <taxon>Embryophyta</taxon>
        <taxon>Tracheophyta</taxon>
        <taxon>Spermatophyta</taxon>
        <taxon>Magnoliopsida</taxon>
        <taxon>eudicotyledons</taxon>
        <taxon>Gunneridae</taxon>
        <taxon>Pentapetalae</taxon>
        <taxon>asterids</taxon>
        <taxon>lamiids</taxon>
        <taxon>Gentianales</taxon>
        <taxon>Rubiaceae</taxon>
        <taxon>Rubioideae</taxon>
        <taxon>Spermacoceae</taxon>
        <taxon>Hedyotis-Oldenlandia complex</taxon>
        <taxon>Oldenlandia</taxon>
    </lineage>
</organism>
<reference evidence="12" key="1">
    <citation type="submission" date="2023-03" db="EMBL/GenBank/DDBJ databases">
        <authorList>
            <person name="Julca I."/>
        </authorList>
    </citation>
    <scope>NUCLEOTIDE SEQUENCE</scope>
</reference>
<dbReference type="PANTHER" id="PTHR19241">
    <property type="entry name" value="ATP-BINDING CASSETTE TRANSPORTER"/>
    <property type="match status" value="1"/>
</dbReference>
<dbReference type="Gene3D" id="3.40.50.300">
    <property type="entry name" value="P-loop containing nucleotide triphosphate hydrolases"/>
    <property type="match status" value="1"/>
</dbReference>
<evidence type="ECO:0000256" key="6">
    <source>
        <dbReference type="ARBA" id="ARBA00022741"/>
    </source>
</evidence>
<dbReference type="AlphaFoldDB" id="A0AAV1DLK0"/>
<keyword evidence="5" id="KW-0677">Repeat</keyword>
<dbReference type="InterPro" id="IPR013581">
    <property type="entry name" value="PDR_assoc"/>
</dbReference>
<evidence type="ECO:0000313" key="12">
    <source>
        <dbReference type="EMBL" id="CAI9108681.1"/>
    </source>
</evidence>
<evidence type="ECO:0000259" key="11">
    <source>
        <dbReference type="PROSITE" id="PS50893"/>
    </source>
</evidence>
<dbReference type="InterPro" id="IPR013525">
    <property type="entry name" value="ABC2_TM"/>
</dbReference>
<keyword evidence="4 10" id="KW-0812">Transmembrane</keyword>
<dbReference type="Pfam" id="PF01061">
    <property type="entry name" value="ABC2_membrane"/>
    <property type="match status" value="1"/>
</dbReference>
<feature type="domain" description="ABC transporter" evidence="11">
    <location>
        <begin position="104"/>
        <end position="395"/>
    </location>
</feature>
<dbReference type="InterPro" id="IPR043926">
    <property type="entry name" value="ABCG_dom"/>
</dbReference>
<keyword evidence="9 10" id="KW-0472">Membrane</keyword>
<dbReference type="InterPro" id="IPR003439">
    <property type="entry name" value="ABC_transporter-like_ATP-bd"/>
</dbReference>
<dbReference type="FunFam" id="3.40.50.300:FF:000532">
    <property type="entry name" value="ABC transporter G family member 34"/>
    <property type="match status" value="1"/>
</dbReference>
<keyword evidence="7" id="KW-0067">ATP-binding</keyword>
<dbReference type="InterPro" id="IPR003593">
    <property type="entry name" value="AAA+_ATPase"/>
</dbReference>
<protein>
    <submittedName>
        <fullName evidence="12">OLC1v1008347C1</fullName>
    </submittedName>
</protein>
<comment type="subcellular location">
    <subcellularLocation>
        <location evidence="1">Membrane</location>
        <topology evidence="1">Multi-pass membrane protein</topology>
    </subcellularLocation>
</comment>
<dbReference type="SUPFAM" id="SSF52540">
    <property type="entry name" value="P-loop containing nucleoside triphosphate hydrolases"/>
    <property type="match status" value="1"/>
</dbReference>
<comment type="similarity">
    <text evidence="2">Belongs to the ABC transporter superfamily. ABCG family. PDR (TC 3.A.1.205) subfamily.</text>
</comment>
<feature type="transmembrane region" description="Helical" evidence="10">
    <location>
        <begin position="525"/>
        <end position="545"/>
    </location>
</feature>